<dbReference type="AlphaFoldDB" id="A0A1Z4F0W6"/>
<name>A0A1Z4F0W6_9MYCO</name>
<dbReference type="Proteomes" id="UP000217954">
    <property type="component" value="Chromosome"/>
</dbReference>
<dbReference type="OrthoDB" id="4410004at2"/>
<feature type="domain" description="Gp28/Gp37-like" evidence="1">
    <location>
        <begin position="42"/>
        <end position="540"/>
    </location>
</feature>
<sequence>MTAPTLTLDPKTLAGEFTPELRMHLLERRWAYMNRRTKAPLVRIWDKEFRFIARVENLDKWDWEELATEDGEANITFSGKANDWLREIITYQIGDDEDIHITIDPDPDKPHDFRTRWGGKVQVIEDDEEAGKAAVTTLKCISNRRHLKGIYLAANPIFPMEVQLPKMFLWGGPTITTCATAMFFNCIRLFTLNGFFPVPRNIFAPESWLQNLSPLNWPVQIMPVAGLFDQSRWCTIGSRWKDSQTVLSPVMKDAGVICRAYTWLPGDPAPYTMFGPELAEILKPTRACVILSFEDKSGVTGPTGTMLDGAINLFAATLDDLITETLIPIDADHDGEVDPFFRKLLLVSPKPPPFVYRDVGYGNIRRRKLRIYKSRATDIIVGGKSPQWVNQAITFAIRYGISQLAQVIMGVEAAGVEGLDNLYQGQLDDVFLAFMRYVNPIRSAKTGSYAFREYFKNPGGTAYVINAIQELAAGDYEMKPYRSMKFDVGDGQPYILGEDFWLGDRVSAEIRGVVYTDQIMAIKAEGDRTSSGRPTVSFGDDSRDEDPVARGFRTIGNVANFAALLAGSGDMF</sequence>
<evidence type="ECO:0000313" key="3">
    <source>
        <dbReference type="Proteomes" id="UP000217954"/>
    </source>
</evidence>
<gene>
    <name evidence="2" type="ORF">MSTE_03551</name>
</gene>
<protein>
    <submittedName>
        <fullName evidence="2">Bacteriophage protein</fullName>
    </submittedName>
</protein>
<dbReference type="Pfam" id="PF14594">
    <property type="entry name" value="Sipho_Gp37"/>
    <property type="match status" value="1"/>
</dbReference>
<dbReference type="RefSeq" id="WP_096503110.1">
    <property type="nucleotide sequence ID" value="NZ_AP018165.1"/>
</dbReference>
<dbReference type="InterPro" id="IPR029432">
    <property type="entry name" value="Gp28/Gp37-like_dom"/>
</dbReference>
<reference evidence="2 3" key="2">
    <citation type="journal article" date="2017" name="Int. J. Syst. Evol. Microbiol.">
        <title>Mycobacterium stephanolepidis sp. nov., a rapidly growing species related to Mycobacterium chelonae, isolated from marine teleost fish, Stephanolepis cirrhifer.</title>
        <authorList>
            <person name="Fukano H."/>
            <person name="Wada S."/>
            <person name="Kurata O."/>
            <person name="Katayama K."/>
            <person name="Fujiwara N."/>
            <person name="Hoshino Y."/>
        </authorList>
    </citation>
    <scope>NUCLEOTIDE SEQUENCE [LARGE SCALE GENOMIC DNA]</scope>
    <source>
        <strain evidence="2 3">NJB0901</strain>
    </source>
</reference>
<keyword evidence="3" id="KW-1185">Reference proteome</keyword>
<proteinExistence type="predicted"/>
<reference evidence="3" key="1">
    <citation type="journal article" date="2017" name="Genome Announc.">
        <title>Complete Genome Sequence of Mycobacterium stephanolepidis.</title>
        <authorList>
            <person name="Fukano H."/>
            <person name="Yoshida M."/>
            <person name="Katayama Y."/>
            <person name="Omatsu T."/>
            <person name="Mizutani T."/>
            <person name="Kurata O."/>
            <person name="Wada S."/>
            <person name="Hoshino Y."/>
        </authorList>
    </citation>
    <scope>NUCLEOTIDE SEQUENCE [LARGE SCALE GENOMIC DNA]</scope>
    <source>
        <strain evidence="3">NJB0901</strain>
    </source>
</reference>
<evidence type="ECO:0000259" key="1">
    <source>
        <dbReference type="Pfam" id="PF14594"/>
    </source>
</evidence>
<dbReference type="KEGG" id="mste:MSTE_03551"/>
<organism evidence="2 3">
    <name type="scientific">[Mycobacterium] stephanolepidis</name>
    <dbReference type="NCBI Taxonomy" id="1520670"/>
    <lineage>
        <taxon>Bacteria</taxon>
        <taxon>Bacillati</taxon>
        <taxon>Actinomycetota</taxon>
        <taxon>Actinomycetes</taxon>
        <taxon>Mycobacteriales</taxon>
        <taxon>Mycobacteriaceae</taxon>
        <taxon>Mycobacteroides</taxon>
    </lineage>
</organism>
<dbReference type="EMBL" id="AP018165">
    <property type="protein sequence ID" value="BAX98851.1"/>
    <property type="molecule type" value="Genomic_DNA"/>
</dbReference>
<accession>A0A1Z4F0W6</accession>
<evidence type="ECO:0000313" key="2">
    <source>
        <dbReference type="EMBL" id="BAX98851.1"/>
    </source>
</evidence>